<evidence type="ECO:0000313" key="2">
    <source>
        <dbReference type="Proteomes" id="UP000023435"/>
    </source>
</evidence>
<gene>
    <name evidence="1" type="ORF">AZ78_1078</name>
</gene>
<protein>
    <submittedName>
        <fullName evidence="1">Uncharacterized protein</fullName>
    </submittedName>
</protein>
<dbReference type="NCBIfam" id="TIGR02001">
    <property type="entry name" value="gcw_chp"/>
    <property type="match status" value="1"/>
</dbReference>
<dbReference type="Pfam" id="PF09694">
    <property type="entry name" value="Gcw_chp"/>
    <property type="match status" value="1"/>
</dbReference>
<accession>A0A120AFU2</accession>
<dbReference type="AlphaFoldDB" id="A0A120AFU2"/>
<dbReference type="InterPro" id="IPR010239">
    <property type="entry name" value="CHP02001"/>
</dbReference>
<keyword evidence="2" id="KW-1185">Reference proteome</keyword>
<dbReference type="OrthoDB" id="9793561at2"/>
<proteinExistence type="predicted"/>
<evidence type="ECO:0000313" key="1">
    <source>
        <dbReference type="EMBL" id="KWS03530.1"/>
    </source>
</evidence>
<reference evidence="1 2" key="1">
    <citation type="journal article" date="2014" name="Genome Announc.">
        <title>Draft Genome Sequence of Lysobacter capsici AZ78, a Bacterium Antagonistic to Plant-Pathogenic Oomycetes.</title>
        <authorList>
            <person name="Puopolo G."/>
            <person name="Sonego P."/>
            <person name="Engelen K."/>
            <person name="Pertot I."/>
        </authorList>
    </citation>
    <scope>NUCLEOTIDE SEQUENCE [LARGE SCALE GENOMIC DNA]</scope>
    <source>
        <strain evidence="1 2">AZ78</strain>
    </source>
</reference>
<sequence length="248" mass="26838">MSSSHHLFRSREAALPLVLAVCAGIGLLALGTRAHAAESTGASFTGSAALTSDYVWRGSSQTQGDPAVQVGFKAAAGNGFYGSIWGSNVEFAPETHASSELDFTVGWAGKIAQNWALDVNVLHYRYPSTTTDLNWTELNGTLTWRDNYWLSLGYSNEALGSKDRGIYSQIGARLPVNDALRFEAALGHYFLDDVYDRSYSHGQLSAIWAVKAPFELRLSAHATDHNAERIFGDSLAGSRIEAAVRASF</sequence>
<dbReference type="EMBL" id="JAJA02000001">
    <property type="protein sequence ID" value="KWS03530.1"/>
    <property type="molecule type" value="Genomic_DNA"/>
</dbReference>
<comment type="caution">
    <text evidence="1">The sequence shown here is derived from an EMBL/GenBank/DDBJ whole genome shotgun (WGS) entry which is preliminary data.</text>
</comment>
<name>A0A120AFU2_9GAMM</name>
<organism evidence="1 2">
    <name type="scientific">Lysobacter capsici AZ78</name>
    <dbReference type="NCBI Taxonomy" id="1444315"/>
    <lineage>
        <taxon>Bacteria</taxon>
        <taxon>Pseudomonadati</taxon>
        <taxon>Pseudomonadota</taxon>
        <taxon>Gammaproteobacteria</taxon>
        <taxon>Lysobacterales</taxon>
        <taxon>Lysobacteraceae</taxon>
        <taxon>Lysobacter</taxon>
    </lineage>
</organism>
<dbReference type="RefSeq" id="WP_082723458.1">
    <property type="nucleotide sequence ID" value="NZ_JAJA02000001.1"/>
</dbReference>
<dbReference type="Proteomes" id="UP000023435">
    <property type="component" value="Unassembled WGS sequence"/>
</dbReference>